<proteinExistence type="predicted"/>
<organism evidence="3 4">
    <name type="scientific">Enhygromyxa salina</name>
    <dbReference type="NCBI Taxonomy" id="215803"/>
    <lineage>
        <taxon>Bacteria</taxon>
        <taxon>Pseudomonadati</taxon>
        <taxon>Myxococcota</taxon>
        <taxon>Polyangia</taxon>
        <taxon>Nannocystales</taxon>
        <taxon>Nannocystaceae</taxon>
        <taxon>Enhygromyxa</taxon>
    </lineage>
</organism>
<evidence type="ECO:0000256" key="1">
    <source>
        <dbReference type="SAM" id="Phobius"/>
    </source>
</evidence>
<accession>A0A0C2D1B3</accession>
<comment type="caution">
    <text evidence="3">The sequence shown here is derived from an EMBL/GenBank/DDBJ whole genome shotgun (WGS) entry which is preliminary data.</text>
</comment>
<gene>
    <name evidence="3" type="ORF">DB30_03618</name>
</gene>
<reference evidence="3 4" key="1">
    <citation type="submission" date="2014-12" db="EMBL/GenBank/DDBJ databases">
        <title>Genome assembly of Enhygromyxa salina DSM 15201.</title>
        <authorList>
            <person name="Sharma G."/>
            <person name="Subramanian S."/>
        </authorList>
    </citation>
    <scope>NUCLEOTIDE SEQUENCE [LARGE SCALE GENOMIC DNA]</scope>
    <source>
        <strain evidence="3 4">DSM 15201</strain>
    </source>
</reference>
<name>A0A0C2D1B3_9BACT</name>
<dbReference type="InterPro" id="IPR008763">
    <property type="entry name" value="Peptidase_S55"/>
</dbReference>
<keyword evidence="1" id="KW-0812">Transmembrane</keyword>
<evidence type="ECO:0000259" key="2">
    <source>
        <dbReference type="PROSITE" id="PS51494"/>
    </source>
</evidence>
<keyword evidence="1" id="KW-1133">Transmembrane helix</keyword>
<evidence type="ECO:0000313" key="3">
    <source>
        <dbReference type="EMBL" id="KIG17021.1"/>
    </source>
</evidence>
<feature type="transmembrane region" description="Helical" evidence="1">
    <location>
        <begin position="16"/>
        <end position="37"/>
    </location>
</feature>
<feature type="domain" description="Peptidase S55" evidence="2">
    <location>
        <begin position="1"/>
        <end position="177"/>
    </location>
</feature>
<dbReference type="Pfam" id="PF05580">
    <property type="entry name" value="Peptidase_S55"/>
    <property type="match status" value="1"/>
</dbReference>
<evidence type="ECO:0000313" key="4">
    <source>
        <dbReference type="Proteomes" id="UP000031599"/>
    </source>
</evidence>
<protein>
    <recommendedName>
        <fullName evidence="2">Peptidase S55 domain-containing protein</fullName>
    </recommendedName>
</protein>
<dbReference type="PROSITE" id="PS51494">
    <property type="entry name" value="SPOIVB"/>
    <property type="match status" value="1"/>
</dbReference>
<dbReference type="AlphaFoldDB" id="A0A0C2D1B3"/>
<dbReference type="Proteomes" id="UP000031599">
    <property type="component" value="Unassembled WGS sequence"/>
</dbReference>
<sequence>MATSPDRTPSRRLRRLLGPVIAPVAALATLYGGFWLAGDAIAGQGAGDGEPSARPGKRSKDANIIPVDDIKPGMKGYALTVFEGEVPDKFEIEVVDVVRDYVTGQDAVLFRSPDPRLIHTGIVGGMSGSPIYIQDKLAGALAYGYRFGKDPLGGMTPIENMLEVADLPYRPEVFPKTARASGRSGTAAWADQMLALGTDQLPARQVPEQMPGPNGMPSGGLQPIGAPMSVAGLSPHAAQFLADATGLLPVLGGGSMRSAPSSGQAASAGTRHSWTPGDSVSVVLIAGDNGAAPNGTVTWVGGAKQEKLLAFGHPMYGEGPSKYPIANGHVHTILASVERSVKLSSPRDIQGTMIQDRQPAISLRTDIHTPMIPVTTTVTGPDPDFKPRSYHSAVADSEVLTPPLVTTLMLDAIEEAGSDAVEVVLETHHEILLETSQGPRTIVLDEETYYPRGIIRGLAARSRALLIMMAALDNPFELASIKSIKQSAVVHYGAKVETIERIRISNEVIRAGDLLEILVDLKPPRGPVRTETISVRIPADAGGERVVLELGGGEWITPYAPLPGNLDTLLDNLAASYPARSIVGTIYRPGEGLATEYGLVEQLPESVLQTLSPGGSNRKAVHFKQAARRVIRTNSIIRGEASLEIEVRPAKAID</sequence>
<dbReference type="RefSeq" id="WP_052548607.1">
    <property type="nucleotide sequence ID" value="NZ_JMCC02000029.1"/>
</dbReference>
<dbReference type="EMBL" id="JMCC02000029">
    <property type="protein sequence ID" value="KIG17021.1"/>
    <property type="molecule type" value="Genomic_DNA"/>
</dbReference>
<keyword evidence="1" id="KW-0472">Membrane</keyword>